<name>A0A0K0DML9_ANGCA</name>
<evidence type="ECO:0000256" key="1">
    <source>
        <dbReference type="SAM" id="MobiDB-lite"/>
    </source>
</evidence>
<feature type="region of interest" description="Disordered" evidence="1">
    <location>
        <begin position="54"/>
        <end position="73"/>
    </location>
</feature>
<protein>
    <submittedName>
        <fullName evidence="3">Uncharacterized protein</fullName>
    </submittedName>
</protein>
<reference evidence="2" key="1">
    <citation type="submission" date="2012-09" db="EMBL/GenBank/DDBJ databases">
        <authorList>
            <person name="Martin A.A."/>
        </authorList>
    </citation>
    <scope>NUCLEOTIDE SEQUENCE</scope>
</reference>
<accession>A0A0K0DML9</accession>
<dbReference type="Proteomes" id="UP000035642">
    <property type="component" value="Unassembled WGS sequence"/>
</dbReference>
<proteinExistence type="predicted"/>
<feature type="region of interest" description="Disordered" evidence="1">
    <location>
        <begin position="1"/>
        <end position="34"/>
    </location>
</feature>
<dbReference type="AlphaFoldDB" id="A0A0K0DML9"/>
<evidence type="ECO:0000313" key="3">
    <source>
        <dbReference type="WBParaSite" id="ACAC_0001294601-mRNA-1"/>
    </source>
</evidence>
<keyword evidence="2" id="KW-1185">Reference proteome</keyword>
<evidence type="ECO:0000313" key="2">
    <source>
        <dbReference type="Proteomes" id="UP000035642"/>
    </source>
</evidence>
<dbReference type="WBParaSite" id="ACAC_0001294601-mRNA-1">
    <property type="protein sequence ID" value="ACAC_0001294601-mRNA-1"/>
    <property type="gene ID" value="ACAC_0001294601"/>
</dbReference>
<sequence length="144" mass="16157">MSRDTSQSPPGEISIPIPEDANAGGGCCGQLSFSTPMTASVPPIEIEIEECDHEKDKKWSRKSIDDHKSKRKDTTTSFTNFLHRFTRSDDKKEDKQKPVLCEEDGLQRPDKLLISDSEENWFEMKTIGMDAFGGHIGKLCLVLI</sequence>
<dbReference type="STRING" id="6313.A0A0K0DML9"/>
<reference evidence="3" key="2">
    <citation type="submission" date="2017-02" db="UniProtKB">
        <authorList>
            <consortium name="WormBaseParasite"/>
        </authorList>
    </citation>
    <scope>IDENTIFICATION</scope>
</reference>
<feature type="compositionally biased region" description="Low complexity" evidence="1">
    <location>
        <begin position="8"/>
        <end position="19"/>
    </location>
</feature>
<organism evidence="2 3">
    <name type="scientific">Angiostrongylus cantonensis</name>
    <name type="common">Rat lungworm</name>
    <dbReference type="NCBI Taxonomy" id="6313"/>
    <lineage>
        <taxon>Eukaryota</taxon>
        <taxon>Metazoa</taxon>
        <taxon>Ecdysozoa</taxon>
        <taxon>Nematoda</taxon>
        <taxon>Chromadorea</taxon>
        <taxon>Rhabditida</taxon>
        <taxon>Rhabditina</taxon>
        <taxon>Rhabditomorpha</taxon>
        <taxon>Strongyloidea</taxon>
        <taxon>Metastrongylidae</taxon>
        <taxon>Angiostrongylus</taxon>
    </lineage>
</organism>